<dbReference type="PANTHER" id="PTHR30136:SF23">
    <property type="entry name" value="DNA-BINDING TRANSCRIPTIONAL ACTIVATOR MHPR"/>
    <property type="match status" value="1"/>
</dbReference>
<name>A0ABT4VSY2_9HYPH</name>
<dbReference type="EMBL" id="JAPJZH010000016">
    <property type="protein sequence ID" value="MDA4847816.1"/>
    <property type="molecule type" value="Genomic_DNA"/>
</dbReference>
<evidence type="ECO:0000256" key="2">
    <source>
        <dbReference type="ARBA" id="ARBA00023125"/>
    </source>
</evidence>
<dbReference type="SUPFAM" id="SSF55781">
    <property type="entry name" value="GAF domain-like"/>
    <property type="match status" value="1"/>
</dbReference>
<accession>A0ABT4VSY2</accession>
<dbReference type="SUPFAM" id="SSF46785">
    <property type="entry name" value="Winged helix' DNA-binding domain"/>
    <property type="match status" value="1"/>
</dbReference>
<dbReference type="InterPro" id="IPR029016">
    <property type="entry name" value="GAF-like_dom_sf"/>
</dbReference>
<proteinExistence type="predicted"/>
<evidence type="ECO:0000259" key="5">
    <source>
        <dbReference type="PROSITE" id="PS51078"/>
    </source>
</evidence>
<dbReference type="InterPro" id="IPR050707">
    <property type="entry name" value="HTH_MetabolicPath_Reg"/>
</dbReference>
<dbReference type="NCBIfam" id="NF007342">
    <property type="entry name" value="PRK09834.1-4"/>
    <property type="match status" value="1"/>
</dbReference>
<dbReference type="Pfam" id="PF01614">
    <property type="entry name" value="IclR_C"/>
    <property type="match status" value="1"/>
</dbReference>
<dbReference type="Proteomes" id="UP001148313">
    <property type="component" value="Unassembled WGS sequence"/>
</dbReference>
<evidence type="ECO:0000256" key="3">
    <source>
        <dbReference type="ARBA" id="ARBA00023163"/>
    </source>
</evidence>
<keyword evidence="3" id="KW-0804">Transcription</keyword>
<protein>
    <submittedName>
        <fullName evidence="6">DNA-binding transcriptional regulator</fullName>
    </submittedName>
</protein>
<dbReference type="GO" id="GO:0003677">
    <property type="term" value="F:DNA binding"/>
    <property type="evidence" value="ECO:0007669"/>
    <property type="project" value="UniProtKB-KW"/>
</dbReference>
<dbReference type="PROSITE" id="PS51077">
    <property type="entry name" value="HTH_ICLR"/>
    <property type="match status" value="1"/>
</dbReference>
<feature type="domain" description="IclR-ED" evidence="5">
    <location>
        <begin position="69"/>
        <end position="251"/>
    </location>
</feature>
<dbReference type="RefSeq" id="WP_271091658.1">
    <property type="nucleotide sequence ID" value="NZ_JAPJZH010000016.1"/>
</dbReference>
<keyword evidence="1" id="KW-0805">Transcription regulation</keyword>
<comment type="caution">
    <text evidence="6">The sequence shown here is derived from an EMBL/GenBank/DDBJ whole genome shotgun (WGS) entry which is preliminary data.</text>
</comment>
<gene>
    <name evidence="6" type="ORF">OOZ53_20820</name>
</gene>
<organism evidence="6 7">
    <name type="scientific">Hoeflea poritis</name>
    <dbReference type="NCBI Taxonomy" id="2993659"/>
    <lineage>
        <taxon>Bacteria</taxon>
        <taxon>Pseudomonadati</taxon>
        <taxon>Pseudomonadota</taxon>
        <taxon>Alphaproteobacteria</taxon>
        <taxon>Hyphomicrobiales</taxon>
        <taxon>Rhizobiaceae</taxon>
        <taxon>Hoeflea</taxon>
    </lineage>
</organism>
<reference evidence="6" key="1">
    <citation type="submission" date="2022-11" db="EMBL/GenBank/DDBJ databases">
        <title>Hoeflea poritis sp. nov., isolated from scleractinian coral Porites lutea.</title>
        <authorList>
            <person name="Zhang G."/>
            <person name="Wei Q."/>
            <person name="Cai L."/>
        </authorList>
    </citation>
    <scope>NUCLEOTIDE SEQUENCE</scope>
    <source>
        <strain evidence="6">E7-10</strain>
    </source>
</reference>
<dbReference type="InterPro" id="IPR014757">
    <property type="entry name" value="Tscrpt_reg_IclR_C"/>
</dbReference>
<sequence>MASFENIRAVERTMLVLRELNRRSISTVKLLHHETGLPSPTLVRILETLESLGYVKNVGRRVGYTLTEKIVELSGGFHGFPVIYKRAEKILSDLTDRVLWPAALATLDGDAMVVRLSTIPRSPLSHTHSTLQKRLELLSRAHGRAYLAFCPKEERDRLMKLLVKNGYSRMDASALEERMRPILNNVRQRGFAVRDHEIDPQTATVAMPVMVGKRVVSTVGLTFFRSVRSSRDELVKQLAIATRQIAALDSSGHKGSVGG</sequence>
<dbReference type="Gene3D" id="1.10.10.10">
    <property type="entry name" value="Winged helix-like DNA-binding domain superfamily/Winged helix DNA-binding domain"/>
    <property type="match status" value="1"/>
</dbReference>
<dbReference type="Pfam" id="PF09339">
    <property type="entry name" value="HTH_IclR"/>
    <property type="match status" value="1"/>
</dbReference>
<keyword evidence="2 6" id="KW-0238">DNA-binding</keyword>
<dbReference type="PROSITE" id="PS51078">
    <property type="entry name" value="ICLR_ED"/>
    <property type="match status" value="1"/>
</dbReference>
<dbReference type="SMART" id="SM00346">
    <property type="entry name" value="HTH_ICLR"/>
    <property type="match status" value="1"/>
</dbReference>
<dbReference type="InterPro" id="IPR036390">
    <property type="entry name" value="WH_DNA-bd_sf"/>
</dbReference>
<dbReference type="Gene3D" id="3.30.450.40">
    <property type="match status" value="1"/>
</dbReference>
<evidence type="ECO:0000313" key="7">
    <source>
        <dbReference type="Proteomes" id="UP001148313"/>
    </source>
</evidence>
<dbReference type="InterPro" id="IPR005471">
    <property type="entry name" value="Tscrpt_reg_IclR_N"/>
</dbReference>
<dbReference type="PANTHER" id="PTHR30136">
    <property type="entry name" value="HELIX-TURN-HELIX TRANSCRIPTIONAL REGULATOR, ICLR FAMILY"/>
    <property type="match status" value="1"/>
</dbReference>
<evidence type="ECO:0000256" key="1">
    <source>
        <dbReference type="ARBA" id="ARBA00023015"/>
    </source>
</evidence>
<dbReference type="InterPro" id="IPR036388">
    <property type="entry name" value="WH-like_DNA-bd_sf"/>
</dbReference>
<keyword evidence="7" id="KW-1185">Reference proteome</keyword>
<feature type="domain" description="HTH iclR-type" evidence="4">
    <location>
        <begin position="7"/>
        <end position="68"/>
    </location>
</feature>
<evidence type="ECO:0000313" key="6">
    <source>
        <dbReference type="EMBL" id="MDA4847816.1"/>
    </source>
</evidence>
<evidence type="ECO:0000259" key="4">
    <source>
        <dbReference type="PROSITE" id="PS51077"/>
    </source>
</evidence>